<dbReference type="InterPro" id="IPR027434">
    <property type="entry name" value="Homing_endonucl"/>
</dbReference>
<dbReference type="Gene3D" id="3.10.28.10">
    <property type="entry name" value="Homing endonucleases"/>
    <property type="match status" value="1"/>
</dbReference>
<dbReference type="InterPro" id="IPR051289">
    <property type="entry name" value="LAGLIDADG_Endonuclease"/>
</dbReference>
<evidence type="ECO:0000313" key="2">
    <source>
        <dbReference type="EMBL" id="QCQ69101.1"/>
    </source>
</evidence>
<dbReference type="GO" id="GO:0005739">
    <property type="term" value="C:mitochondrion"/>
    <property type="evidence" value="ECO:0007669"/>
    <property type="project" value="UniProtKB-ARBA"/>
</dbReference>
<name>A0A4P8NQS1_9FUNG</name>
<dbReference type="EMBL" id="MK292693">
    <property type="protein sequence ID" value="QCQ69101.1"/>
    <property type="molecule type" value="Genomic_DNA"/>
</dbReference>
<gene>
    <name evidence="2" type="primary">orf162</name>
</gene>
<dbReference type="PANTHER" id="PTHR36181:SF3">
    <property type="entry name" value="INTRON-ENCODED DNA ENDONUCLEASE AI5 BETA"/>
    <property type="match status" value="1"/>
</dbReference>
<keyword evidence="2" id="KW-0378">Hydrolase</keyword>
<keyword evidence="2" id="KW-0255">Endonuclease</keyword>
<dbReference type="InterPro" id="IPR004860">
    <property type="entry name" value="LAGLIDADG_dom"/>
</dbReference>
<evidence type="ECO:0000259" key="1">
    <source>
        <dbReference type="Pfam" id="PF00961"/>
    </source>
</evidence>
<keyword evidence="2" id="KW-0540">Nuclease</keyword>
<reference evidence="2" key="1">
    <citation type="journal article" date="2018" name="BMC Evol. Biol.">
        <title>The linear mitochondrial genome of the quarantine chytrid Synchytrium endobioticum; insights into the evolution and recent history of an obligate biotrophic plant pathogen.</title>
        <authorList>
            <person name="van de Vossenberg B.T.L.H."/>
            <person name="Brankovics B."/>
            <person name="Nguyen H.D.T."/>
            <person name="van Gent-Pelzer M.P.E."/>
            <person name="Smith D."/>
            <person name="Dadej K."/>
            <person name="Przetakiewicz J."/>
            <person name="Kreuze J.F."/>
            <person name="Boerma M."/>
            <person name="van Leeuwen G.C.M."/>
            <person name="Andre Levesque C."/>
            <person name="van der Lee T.A.J."/>
        </authorList>
    </citation>
    <scope>NUCLEOTIDE SEQUENCE</scope>
    <source>
        <strain evidence="2">CBS 809.83</strain>
    </source>
</reference>
<proteinExistence type="predicted"/>
<keyword evidence="2" id="KW-0496">Mitochondrion</keyword>
<dbReference type="SUPFAM" id="SSF55608">
    <property type="entry name" value="Homing endonucleases"/>
    <property type="match status" value="1"/>
</dbReference>
<protein>
    <submittedName>
        <fullName evidence="2">LAGLIDADG endonuclease</fullName>
    </submittedName>
</protein>
<dbReference type="GO" id="GO:0004519">
    <property type="term" value="F:endonuclease activity"/>
    <property type="evidence" value="ECO:0007669"/>
    <property type="project" value="UniProtKB-KW"/>
</dbReference>
<sequence>MNMNYFLVMDMLVNNPTWLSGLIDGEGSFQVGVNKRVSSAGREYYVVNTTFYLGLHTMDHYVLEAVRDYLHCGYIYQKGPAFCSFEIKAKGDLSSYLFPHLDKYPLCGSKRLDYLDFRNVADMVSKKQHLTPEGLEEIRVIKAGMNNARRKNFMSCVQKGLI</sequence>
<accession>A0A4P8NQS1</accession>
<dbReference type="AlphaFoldDB" id="A0A4P8NQS1"/>
<dbReference type="Pfam" id="PF00961">
    <property type="entry name" value="LAGLIDADG_1"/>
    <property type="match status" value="1"/>
</dbReference>
<organism evidence="2">
    <name type="scientific">Powellomyces hirtus</name>
    <dbReference type="NCBI Taxonomy" id="109895"/>
    <lineage>
        <taxon>Eukaryota</taxon>
        <taxon>Fungi</taxon>
        <taxon>Fungi incertae sedis</taxon>
        <taxon>Chytridiomycota</taxon>
        <taxon>Chytridiomycota incertae sedis</taxon>
        <taxon>Chytridiomycetes</taxon>
        <taxon>Spizellomycetales</taxon>
        <taxon>Powellomycetaceae</taxon>
        <taxon>Powellomyces</taxon>
    </lineage>
</organism>
<feature type="domain" description="Homing endonuclease LAGLIDADG" evidence="1">
    <location>
        <begin position="19"/>
        <end position="120"/>
    </location>
</feature>
<geneLocation type="mitochondrion" evidence="2"/>
<dbReference type="PANTHER" id="PTHR36181">
    <property type="entry name" value="INTRON-ENCODED ENDONUCLEASE AI3-RELATED"/>
    <property type="match status" value="1"/>
</dbReference>